<evidence type="ECO:0000313" key="10">
    <source>
        <dbReference type="Proteomes" id="UP000250321"/>
    </source>
</evidence>
<dbReference type="SUPFAM" id="SSF53335">
    <property type="entry name" value="S-adenosyl-L-methionine-dependent methyltransferases"/>
    <property type="match status" value="2"/>
</dbReference>
<dbReference type="AlphaFoldDB" id="A0A314Y1I9"/>
<dbReference type="PANTHER" id="PTHR10108:SF1058">
    <property type="entry name" value="METHYLTRANSFERASE PMT18-RELATED"/>
    <property type="match status" value="1"/>
</dbReference>
<dbReference type="InterPro" id="IPR004159">
    <property type="entry name" value="Put_SAM_MeTrfase"/>
</dbReference>
<evidence type="ECO:0000256" key="5">
    <source>
        <dbReference type="ARBA" id="ARBA00022968"/>
    </source>
</evidence>
<dbReference type="GO" id="GO:0016020">
    <property type="term" value="C:membrane"/>
    <property type="evidence" value="ECO:0007669"/>
    <property type="project" value="UniProtKB-SubCell"/>
</dbReference>
<name>A0A314Y1I9_PRUYE</name>
<proteinExistence type="inferred from homology"/>
<dbReference type="EMBL" id="PJQY01001873">
    <property type="protein sequence ID" value="PQP98728.1"/>
    <property type="molecule type" value="Genomic_DNA"/>
</dbReference>
<dbReference type="EC" id="2.1.1.-" evidence="8"/>
<evidence type="ECO:0000256" key="7">
    <source>
        <dbReference type="ARBA" id="ARBA00037847"/>
    </source>
</evidence>
<comment type="subcellular location">
    <subcellularLocation>
        <location evidence="7">Endomembrane system</location>
        <topology evidence="7">Single-pass membrane protein</topology>
    </subcellularLocation>
    <subcellularLocation>
        <location evidence="1 8">Membrane</location>
        <topology evidence="1 8">Single-pass type II membrane protein</topology>
    </subcellularLocation>
</comment>
<evidence type="ECO:0000256" key="2">
    <source>
        <dbReference type="ARBA" id="ARBA00008361"/>
    </source>
</evidence>
<dbReference type="Pfam" id="PF03141">
    <property type="entry name" value="Methyltransf_29"/>
    <property type="match status" value="2"/>
</dbReference>
<keyword evidence="10" id="KW-1185">Reference proteome</keyword>
<keyword evidence="3 8" id="KW-0489">Methyltransferase</keyword>
<dbReference type="STRING" id="2094558.A0A314Y1I9"/>
<evidence type="ECO:0000256" key="4">
    <source>
        <dbReference type="ARBA" id="ARBA00022679"/>
    </source>
</evidence>
<evidence type="ECO:0000256" key="6">
    <source>
        <dbReference type="ARBA" id="ARBA00023180"/>
    </source>
</evidence>
<evidence type="ECO:0000256" key="1">
    <source>
        <dbReference type="ARBA" id="ARBA00004606"/>
    </source>
</evidence>
<accession>A0A314Y1I9</accession>
<sequence>MLKYRERHCPTKEEQLLCLIPAPPKYKTPFKWPQSRDFAWYDNIPHRELSIEKAVQNWIQVEGDRFRFPGGGTMFPRGAGAYIDDIDALIPLSKGNIRTAIDTGCDGMYLIEVDRVLRPGGYWILSGPPIHWKKHWRGWERTQEDLKQEQDAIEAVAKRLCWKKVIEKNDLAIWQKPINHIECIKSRRVYKTPHICKSDNPDMAWERDMENCITPLPETSNPDDVAGGALEKWPDRAFAVPPRISSGSIPGITTEILRADDQLWKERVEHYKRIIPISKGRYRNVMDMNAYLGGFAAAISKYHVWVMNTVPANSNQDTLGVIYERGFIGTYQDWCEAFSTYPRTYDLIHAGGVFSIYQDRCDITYILLEMDRILRPEGTVVFRDTVELLVKIKSITDGMKWKSQIMDHESGPFNPEKILVAVKTYWTGEAKKES</sequence>
<evidence type="ECO:0000256" key="3">
    <source>
        <dbReference type="ARBA" id="ARBA00022603"/>
    </source>
</evidence>
<dbReference type="GO" id="GO:0008168">
    <property type="term" value="F:methyltransferase activity"/>
    <property type="evidence" value="ECO:0007669"/>
    <property type="project" value="UniProtKB-UniRule"/>
</dbReference>
<comment type="caution">
    <text evidence="9">The sequence shown here is derived from an EMBL/GenBank/DDBJ whole genome shotgun (WGS) entry which is preliminary data.</text>
</comment>
<comment type="similarity">
    <text evidence="2 8">Belongs to the methyltransferase superfamily.</text>
</comment>
<dbReference type="InterPro" id="IPR029063">
    <property type="entry name" value="SAM-dependent_MTases_sf"/>
</dbReference>
<dbReference type="OrthoDB" id="2013972at2759"/>
<dbReference type="PANTHER" id="PTHR10108">
    <property type="entry name" value="SAM-DEPENDENT METHYLTRANSFERASE"/>
    <property type="match status" value="1"/>
</dbReference>
<gene>
    <name evidence="9" type="ORF">Pyn_40462</name>
</gene>
<dbReference type="GO" id="GO:0005802">
    <property type="term" value="C:trans-Golgi network"/>
    <property type="evidence" value="ECO:0007669"/>
    <property type="project" value="TreeGrafter"/>
</dbReference>
<dbReference type="GO" id="GO:0032259">
    <property type="term" value="P:methylation"/>
    <property type="evidence" value="ECO:0007669"/>
    <property type="project" value="UniProtKB-KW"/>
</dbReference>
<evidence type="ECO:0000256" key="8">
    <source>
        <dbReference type="RuleBase" id="RU366043"/>
    </source>
</evidence>
<dbReference type="Proteomes" id="UP000250321">
    <property type="component" value="Unassembled WGS sequence"/>
</dbReference>
<keyword evidence="6 8" id="KW-0325">Glycoprotein</keyword>
<evidence type="ECO:0000313" key="9">
    <source>
        <dbReference type="EMBL" id="PQP98728.1"/>
    </source>
</evidence>
<dbReference type="GO" id="GO:0005768">
    <property type="term" value="C:endosome"/>
    <property type="evidence" value="ECO:0007669"/>
    <property type="project" value="TreeGrafter"/>
</dbReference>
<keyword evidence="5 8" id="KW-0812">Transmembrane</keyword>
<reference evidence="9 10" key="1">
    <citation type="submission" date="2018-02" db="EMBL/GenBank/DDBJ databases">
        <title>Draft genome of wild Prunus yedoensis var. nudiflora.</title>
        <authorList>
            <person name="Baek S."/>
            <person name="Kim J.-H."/>
            <person name="Choi K."/>
            <person name="Kim G.-B."/>
            <person name="Cho A."/>
            <person name="Jang H."/>
            <person name="Shin C.-H."/>
            <person name="Yu H.-J."/>
            <person name="Mun J.-H."/>
        </authorList>
    </citation>
    <scope>NUCLEOTIDE SEQUENCE [LARGE SCALE GENOMIC DNA]</scope>
    <source>
        <strain evidence="10">cv. Jeju island</strain>
        <tissue evidence="9">Leaf</tissue>
    </source>
</reference>
<keyword evidence="4 8" id="KW-0808">Transferase</keyword>
<protein>
    <recommendedName>
        <fullName evidence="8">Methyltransferase</fullName>
        <ecNumber evidence="8">2.1.1.-</ecNumber>
    </recommendedName>
</protein>
<organism evidence="9 10">
    <name type="scientific">Prunus yedoensis var. nudiflora</name>
    <dbReference type="NCBI Taxonomy" id="2094558"/>
    <lineage>
        <taxon>Eukaryota</taxon>
        <taxon>Viridiplantae</taxon>
        <taxon>Streptophyta</taxon>
        <taxon>Embryophyta</taxon>
        <taxon>Tracheophyta</taxon>
        <taxon>Spermatophyta</taxon>
        <taxon>Magnoliopsida</taxon>
        <taxon>eudicotyledons</taxon>
        <taxon>Gunneridae</taxon>
        <taxon>Pentapetalae</taxon>
        <taxon>rosids</taxon>
        <taxon>fabids</taxon>
        <taxon>Rosales</taxon>
        <taxon>Rosaceae</taxon>
        <taxon>Amygdaloideae</taxon>
        <taxon>Amygdaleae</taxon>
        <taxon>Prunus</taxon>
    </lineage>
</organism>
<keyword evidence="5 8" id="KW-0735">Signal-anchor</keyword>